<dbReference type="Proteomes" id="UP000000925">
    <property type="component" value="Chromosome"/>
</dbReference>
<feature type="signal peptide" evidence="1">
    <location>
        <begin position="1"/>
        <end position="24"/>
    </location>
</feature>
<evidence type="ECO:0000313" key="3">
    <source>
        <dbReference type="Proteomes" id="UP000000925"/>
    </source>
</evidence>
<reference evidence="2 3" key="1">
    <citation type="journal article" date="2010" name="Stand. Genomic Sci.">
        <title>Complete genome sequence of Coraliomargarita akajimensis type strain (04OKA010-24).</title>
        <authorList>
            <person name="Mavromatis K."/>
            <person name="Abt B."/>
            <person name="Brambilla E."/>
            <person name="Lapidus A."/>
            <person name="Copeland A."/>
            <person name="Deshpande S."/>
            <person name="Nolan M."/>
            <person name="Lucas S."/>
            <person name="Tice H."/>
            <person name="Cheng J.F."/>
            <person name="Han C."/>
            <person name="Detter J.C."/>
            <person name="Woyke T."/>
            <person name="Goodwin L."/>
            <person name="Pitluck S."/>
            <person name="Held B."/>
            <person name="Brettin T."/>
            <person name="Tapia R."/>
            <person name="Ivanova N."/>
            <person name="Mikhailova N."/>
            <person name="Pati A."/>
            <person name="Liolios K."/>
            <person name="Chen A."/>
            <person name="Palaniappan K."/>
            <person name="Land M."/>
            <person name="Hauser L."/>
            <person name="Chang Y.J."/>
            <person name="Jeffries C.D."/>
            <person name="Rohde M."/>
            <person name="Goker M."/>
            <person name="Bristow J."/>
            <person name="Eisen J.A."/>
            <person name="Markowitz V."/>
            <person name="Hugenholtz P."/>
            <person name="Klenk H.P."/>
            <person name="Kyrpides N.C."/>
        </authorList>
    </citation>
    <scope>NUCLEOTIDE SEQUENCE [LARGE SCALE GENOMIC DNA]</scope>
    <source>
        <strain evidence="3">DSM 45221 / IAM 15411 / JCM 23193 / KCTC 12865</strain>
    </source>
</reference>
<keyword evidence="1" id="KW-0732">Signal</keyword>
<protein>
    <recommendedName>
        <fullName evidence="4">Lipoprotein</fullName>
    </recommendedName>
</protein>
<dbReference type="PROSITE" id="PS51257">
    <property type="entry name" value="PROKAR_LIPOPROTEIN"/>
    <property type="match status" value="1"/>
</dbReference>
<proteinExistence type="predicted"/>
<accession>D5EMV1</accession>
<dbReference type="AlphaFoldDB" id="D5EMV1"/>
<evidence type="ECO:0008006" key="4">
    <source>
        <dbReference type="Google" id="ProtNLM"/>
    </source>
</evidence>
<sequence length="49" mass="5166">MILRSLILALLALTSCLLTGCFNAEQDEQAVPWGRPASWEGGAPGMGGY</sequence>
<evidence type="ECO:0000313" key="2">
    <source>
        <dbReference type="EMBL" id="ADE55341.1"/>
    </source>
</evidence>
<gene>
    <name evidence="2" type="ordered locus">Caka_2324</name>
</gene>
<name>D5EMV1_CORAD</name>
<dbReference type="STRING" id="583355.Caka_2324"/>
<dbReference type="EMBL" id="CP001998">
    <property type="protein sequence ID" value="ADE55341.1"/>
    <property type="molecule type" value="Genomic_DNA"/>
</dbReference>
<organism evidence="2 3">
    <name type="scientific">Coraliomargarita akajimensis (strain DSM 45221 / IAM 15411 / JCM 23193 / KCTC 12865 / 04OKA010-24)</name>
    <dbReference type="NCBI Taxonomy" id="583355"/>
    <lineage>
        <taxon>Bacteria</taxon>
        <taxon>Pseudomonadati</taxon>
        <taxon>Verrucomicrobiota</taxon>
        <taxon>Opitutia</taxon>
        <taxon>Puniceicoccales</taxon>
        <taxon>Coraliomargaritaceae</taxon>
        <taxon>Coraliomargarita</taxon>
    </lineage>
</organism>
<keyword evidence="3" id="KW-1185">Reference proteome</keyword>
<feature type="chain" id="PRO_5003070874" description="Lipoprotein" evidence="1">
    <location>
        <begin position="25"/>
        <end position="49"/>
    </location>
</feature>
<evidence type="ECO:0000256" key="1">
    <source>
        <dbReference type="SAM" id="SignalP"/>
    </source>
</evidence>
<dbReference type="KEGG" id="caa:Caka_2324"/>
<dbReference type="HOGENOM" id="CLU_213305_0_0_0"/>